<evidence type="ECO:0000313" key="4">
    <source>
        <dbReference type="Proteomes" id="UP000199529"/>
    </source>
</evidence>
<dbReference type="AlphaFoldDB" id="A0A1H3QY60"/>
<dbReference type="Proteomes" id="UP000199529">
    <property type="component" value="Unassembled WGS sequence"/>
</dbReference>
<dbReference type="RefSeq" id="WP_093274858.1">
    <property type="nucleotide sequence ID" value="NZ_FNOK01000050.1"/>
</dbReference>
<evidence type="ECO:0000256" key="1">
    <source>
        <dbReference type="ARBA" id="ARBA00008791"/>
    </source>
</evidence>
<dbReference type="PANTHER" id="PTHR31964">
    <property type="entry name" value="ADENINE NUCLEOTIDE ALPHA HYDROLASES-LIKE SUPERFAMILY PROTEIN"/>
    <property type="match status" value="1"/>
</dbReference>
<feature type="domain" description="UspA" evidence="2">
    <location>
        <begin position="7"/>
        <end position="141"/>
    </location>
</feature>
<dbReference type="InterPro" id="IPR006015">
    <property type="entry name" value="Universal_stress_UspA"/>
</dbReference>
<evidence type="ECO:0000259" key="2">
    <source>
        <dbReference type="Pfam" id="PF00582"/>
    </source>
</evidence>
<protein>
    <submittedName>
        <fullName evidence="3">Nucleotide-binding universal stress protein, UspA family</fullName>
    </submittedName>
</protein>
<organism evidence="3 4">
    <name type="scientific">Saccharopolyspora shandongensis</name>
    <dbReference type="NCBI Taxonomy" id="418495"/>
    <lineage>
        <taxon>Bacteria</taxon>
        <taxon>Bacillati</taxon>
        <taxon>Actinomycetota</taxon>
        <taxon>Actinomycetes</taxon>
        <taxon>Pseudonocardiales</taxon>
        <taxon>Pseudonocardiaceae</taxon>
        <taxon>Saccharopolyspora</taxon>
    </lineage>
</organism>
<dbReference type="InterPro" id="IPR006016">
    <property type="entry name" value="UspA"/>
</dbReference>
<dbReference type="OrthoDB" id="6174426at2"/>
<dbReference type="SUPFAM" id="SSF52402">
    <property type="entry name" value="Adenine nucleotide alpha hydrolases-like"/>
    <property type="match status" value="1"/>
</dbReference>
<dbReference type="CDD" id="cd23659">
    <property type="entry name" value="USP_At3g01520-like"/>
    <property type="match status" value="1"/>
</dbReference>
<proteinExistence type="inferred from homology"/>
<reference evidence="4" key="1">
    <citation type="submission" date="2016-10" db="EMBL/GenBank/DDBJ databases">
        <authorList>
            <person name="Varghese N."/>
            <person name="Submissions S."/>
        </authorList>
    </citation>
    <scope>NUCLEOTIDE SEQUENCE [LARGE SCALE GENOMIC DNA]</scope>
    <source>
        <strain evidence="4">CGMCC 4.3530</strain>
    </source>
</reference>
<dbReference type="PANTHER" id="PTHR31964:SF113">
    <property type="entry name" value="USPA DOMAIN-CONTAINING PROTEIN"/>
    <property type="match status" value="1"/>
</dbReference>
<name>A0A1H3QY60_9PSEU</name>
<comment type="similarity">
    <text evidence="1">Belongs to the universal stress protein A family.</text>
</comment>
<dbReference type="Gene3D" id="3.40.50.620">
    <property type="entry name" value="HUPs"/>
    <property type="match status" value="1"/>
</dbReference>
<dbReference type="InterPro" id="IPR014729">
    <property type="entry name" value="Rossmann-like_a/b/a_fold"/>
</dbReference>
<dbReference type="EMBL" id="FNOK01000050">
    <property type="protein sequence ID" value="SDZ18357.1"/>
    <property type="molecule type" value="Genomic_DNA"/>
</dbReference>
<gene>
    <name evidence="3" type="ORF">SAMN05216215_105054</name>
</gene>
<evidence type="ECO:0000313" key="3">
    <source>
        <dbReference type="EMBL" id="SDZ18357.1"/>
    </source>
</evidence>
<dbReference type="STRING" id="418495.SAMN05216215_105054"/>
<dbReference type="PRINTS" id="PR01438">
    <property type="entry name" value="UNVRSLSTRESS"/>
</dbReference>
<dbReference type="Pfam" id="PF00582">
    <property type="entry name" value="Usp"/>
    <property type="match status" value="1"/>
</dbReference>
<keyword evidence="4" id="KW-1185">Reference proteome</keyword>
<accession>A0A1H3QY60</accession>
<sequence length="145" mass="15170">MTEDEPRIVVGVDGSPGSRAALRWALRYAEQSSGRVIALIACGYPALIDVVLPMSEGDVAAEARRELRKAVEETAASLGAKVPVEQTVVRDHAARALLDEAQEADLLVVGSRGRGGFAGVLLGSVGQHCVLHAPCPVVIVRHADG</sequence>